<dbReference type="InterPro" id="IPR038765">
    <property type="entry name" value="Papain-like_cys_pep_sf"/>
</dbReference>
<evidence type="ECO:0000259" key="9">
    <source>
        <dbReference type="PROSITE" id="PS50235"/>
    </source>
</evidence>
<keyword evidence="5" id="KW-0833">Ubl conjugation pathway</keyword>
<dbReference type="SUPFAM" id="SSF54001">
    <property type="entry name" value="Cysteine proteinases"/>
    <property type="match status" value="1"/>
</dbReference>
<keyword evidence="11" id="KW-1185">Reference proteome</keyword>
<reference evidence="10 11" key="1">
    <citation type="submission" date="2024-02" db="EMBL/GenBank/DDBJ databases">
        <title>De novo assembly and annotation of 12 fungi associated with fruit tree decline syndrome in Ontario, Canada.</title>
        <authorList>
            <person name="Sulman M."/>
            <person name="Ellouze W."/>
            <person name="Ilyukhin E."/>
        </authorList>
    </citation>
    <scope>NUCLEOTIDE SEQUENCE [LARGE SCALE GENOMIC DNA]</scope>
    <source>
        <strain evidence="10 11">FDS-637</strain>
    </source>
</reference>
<dbReference type="PANTHER" id="PTHR24006:SF722">
    <property type="entry name" value="UBIQUITIN CARBOXYL-TERMINAL HYDROLASE 48"/>
    <property type="match status" value="1"/>
</dbReference>
<feature type="region of interest" description="Disordered" evidence="8">
    <location>
        <begin position="392"/>
        <end position="411"/>
    </location>
</feature>
<feature type="compositionally biased region" description="Low complexity" evidence="8">
    <location>
        <begin position="569"/>
        <end position="582"/>
    </location>
</feature>
<dbReference type="PROSITE" id="PS50235">
    <property type="entry name" value="USP_3"/>
    <property type="match status" value="1"/>
</dbReference>
<evidence type="ECO:0000256" key="3">
    <source>
        <dbReference type="ARBA" id="ARBA00012759"/>
    </source>
</evidence>
<feature type="compositionally biased region" description="Basic residues" evidence="8">
    <location>
        <begin position="663"/>
        <end position="672"/>
    </location>
</feature>
<dbReference type="Pfam" id="PF00443">
    <property type="entry name" value="UCH"/>
    <property type="match status" value="1"/>
</dbReference>
<evidence type="ECO:0000256" key="1">
    <source>
        <dbReference type="ARBA" id="ARBA00000707"/>
    </source>
</evidence>
<protein>
    <recommendedName>
        <fullName evidence="3">ubiquitinyl hydrolase 1</fullName>
        <ecNumber evidence="3">3.4.19.12</ecNumber>
    </recommendedName>
</protein>
<dbReference type="InterPro" id="IPR028889">
    <property type="entry name" value="USP"/>
</dbReference>
<proteinExistence type="inferred from homology"/>
<dbReference type="EMBL" id="JAJVCZ030000003">
    <property type="protein sequence ID" value="KAL0262237.1"/>
    <property type="molecule type" value="Genomic_DNA"/>
</dbReference>
<comment type="catalytic activity">
    <reaction evidence="1">
        <text>Thiol-dependent hydrolysis of ester, thioester, amide, peptide and isopeptide bonds formed by the C-terminal Gly of ubiquitin (a 76-residue protein attached to proteins as an intracellular targeting signal).</text>
        <dbReference type="EC" id="3.4.19.12"/>
    </reaction>
</comment>
<keyword evidence="4" id="KW-0645">Protease</keyword>
<comment type="caution">
    <text evidence="10">The sequence shown here is derived from an EMBL/GenBank/DDBJ whole genome shotgun (WGS) entry which is preliminary data.</text>
</comment>
<evidence type="ECO:0000256" key="7">
    <source>
        <dbReference type="ARBA" id="ARBA00022807"/>
    </source>
</evidence>
<evidence type="ECO:0000313" key="10">
    <source>
        <dbReference type="EMBL" id="KAL0262237.1"/>
    </source>
</evidence>
<dbReference type="RefSeq" id="XP_066635266.1">
    <property type="nucleotide sequence ID" value="XM_066775147.1"/>
</dbReference>
<gene>
    <name evidence="10" type="ORF">SLS55_003676</name>
</gene>
<feature type="compositionally biased region" description="Polar residues" evidence="8">
    <location>
        <begin position="502"/>
        <end position="529"/>
    </location>
</feature>
<evidence type="ECO:0000256" key="6">
    <source>
        <dbReference type="ARBA" id="ARBA00022801"/>
    </source>
</evidence>
<keyword evidence="7" id="KW-0788">Thiol protease</keyword>
<organism evidence="10 11">
    <name type="scientific">Diplodia seriata</name>
    <dbReference type="NCBI Taxonomy" id="420778"/>
    <lineage>
        <taxon>Eukaryota</taxon>
        <taxon>Fungi</taxon>
        <taxon>Dikarya</taxon>
        <taxon>Ascomycota</taxon>
        <taxon>Pezizomycotina</taxon>
        <taxon>Dothideomycetes</taxon>
        <taxon>Dothideomycetes incertae sedis</taxon>
        <taxon>Botryosphaeriales</taxon>
        <taxon>Botryosphaeriaceae</taxon>
        <taxon>Diplodia</taxon>
    </lineage>
</organism>
<evidence type="ECO:0000313" key="11">
    <source>
        <dbReference type="Proteomes" id="UP001430584"/>
    </source>
</evidence>
<feature type="compositionally biased region" description="Polar residues" evidence="8">
    <location>
        <begin position="645"/>
        <end position="659"/>
    </location>
</feature>
<dbReference type="EC" id="3.4.19.12" evidence="3"/>
<accession>A0ABR3CNQ4</accession>
<evidence type="ECO:0000256" key="5">
    <source>
        <dbReference type="ARBA" id="ARBA00022786"/>
    </source>
</evidence>
<sequence>MSAKYGGEIMEGMSRFLSRRGKRSAGEKRKSANSIEEVSEPPPPIPSDLYNIFYTDDNKRQESEEEKKKVKAVAQRLTAYGINTLKDPQITYALRSRITKGDIKEATELLVLFEDSVDGILREYSPKTKLLGAENRCAVTCYLDSLLFAMFARLDSFEAMLFDSFADTPRRRLATILRLWVNLLRAGKLITVDITKHLQEALAQCGWEDAAQLNQQDASEAFTFITGQLELPLLTLKMDIYHTGKEDVADDHRFVNERLLEVAIPEDNPHSDEPIKLEECLEIYFNNRIEVRRHLERRSTLQSVRENEEPSPRPPEKSNAVHVESIEVTSGSESPVAPTYSSASINPISPERPEEGPLFGNFQLVLQSVVCHRGASVDSGHYISLVRGQTPAAVGSRDGPENYRPDNDDEHTPWMRFDDLAKERVTYVDIHQALKEETPYLLFYQVCPIDEELARGDPPTYEEANSEAGGRDDTILAEKGELAIDTSDWEPSRPSLELTENHILSPSQEVPGSNDSARGRSSFNSTRRNSIAFDENSLASRAATGPPTPADETRTSFLSSRRGSKATKKSSGGSKSRPTSQSGEGRLSITMSRLTGRKSRDKLSDSTNTLPLRSSDTKEKDENSGGDDSNVEGDPSNPLVLVEAPTNNNHAPQKSSTSMGFGRTKKEKKARRSSSVPLADELARAEGGGGKGKAKKKPPDRECVVM</sequence>
<dbReference type="InterPro" id="IPR001394">
    <property type="entry name" value="Peptidase_C19_UCH"/>
</dbReference>
<dbReference type="InterPro" id="IPR050164">
    <property type="entry name" value="Peptidase_C19"/>
</dbReference>
<evidence type="ECO:0000256" key="2">
    <source>
        <dbReference type="ARBA" id="ARBA00009085"/>
    </source>
</evidence>
<feature type="region of interest" description="Disordered" evidence="8">
    <location>
        <begin position="454"/>
        <end position="474"/>
    </location>
</feature>
<evidence type="ECO:0000256" key="4">
    <source>
        <dbReference type="ARBA" id="ARBA00022670"/>
    </source>
</evidence>
<feature type="region of interest" description="Disordered" evidence="8">
    <location>
        <begin position="499"/>
        <end position="706"/>
    </location>
</feature>
<feature type="compositionally biased region" description="Polar residues" evidence="8">
    <location>
        <begin position="605"/>
        <end position="614"/>
    </location>
</feature>
<feature type="compositionally biased region" description="Basic and acidic residues" evidence="8">
    <location>
        <begin position="398"/>
        <end position="411"/>
    </location>
</feature>
<dbReference type="Proteomes" id="UP001430584">
    <property type="component" value="Unassembled WGS sequence"/>
</dbReference>
<feature type="compositionally biased region" description="Basic and acidic residues" evidence="8">
    <location>
        <begin position="697"/>
        <end position="706"/>
    </location>
</feature>
<feature type="region of interest" description="Disordered" evidence="8">
    <location>
        <begin position="16"/>
        <end position="46"/>
    </location>
</feature>
<evidence type="ECO:0000256" key="8">
    <source>
        <dbReference type="SAM" id="MobiDB-lite"/>
    </source>
</evidence>
<feature type="region of interest" description="Disordered" evidence="8">
    <location>
        <begin position="300"/>
        <end position="321"/>
    </location>
</feature>
<feature type="compositionally biased region" description="Basic and acidic residues" evidence="8">
    <location>
        <begin position="300"/>
        <end position="316"/>
    </location>
</feature>
<dbReference type="Gene3D" id="3.90.70.10">
    <property type="entry name" value="Cysteine proteinases"/>
    <property type="match status" value="2"/>
</dbReference>
<feature type="domain" description="USP" evidence="9">
    <location>
        <begin position="131"/>
        <end position="447"/>
    </location>
</feature>
<comment type="similarity">
    <text evidence="2">Belongs to the peptidase C19 family.</text>
</comment>
<name>A0ABR3CNQ4_9PEZI</name>
<keyword evidence="6" id="KW-0378">Hydrolase</keyword>
<dbReference type="PANTHER" id="PTHR24006">
    <property type="entry name" value="UBIQUITIN CARBOXYL-TERMINAL HYDROLASE"/>
    <property type="match status" value="1"/>
</dbReference>
<dbReference type="GeneID" id="92007761"/>